<gene>
    <name evidence="6" type="ORF">V1264_008252</name>
</gene>
<feature type="coiled-coil region" evidence="3">
    <location>
        <begin position="276"/>
        <end position="306"/>
    </location>
</feature>
<dbReference type="InterPro" id="IPR036179">
    <property type="entry name" value="Ig-like_dom_sf"/>
</dbReference>
<accession>A0AAN9ASZ9</accession>
<dbReference type="InterPro" id="IPR057774">
    <property type="entry name" value="D8C_UMOD/GP2/OIT3-like"/>
</dbReference>
<protein>
    <recommendedName>
        <fullName evidence="5">UMOD/GP2/OIT3-like D8C domain-containing protein</fullName>
    </recommendedName>
</protein>
<evidence type="ECO:0000256" key="1">
    <source>
        <dbReference type="ARBA" id="ARBA00022729"/>
    </source>
</evidence>
<keyword evidence="1 4" id="KW-0732">Signal</keyword>
<dbReference type="SUPFAM" id="SSF48726">
    <property type="entry name" value="Immunoglobulin"/>
    <property type="match status" value="1"/>
</dbReference>
<feature type="signal peptide" evidence="4">
    <location>
        <begin position="1"/>
        <end position="21"/>
    </location>
</feature>
<dbReference type="InterPro" id="IPR013783">
    <property type="entry name" value="Ig-like_fold"/>
</dbReference>
<evidence type="ECO:0000256" key="4">
    <source>
        <dbReference type="SAM" id="SignalP"/>
    </source>
</evidence>
<feature type="domain" description="UMOD/GP2/OIT3-like D8C" evidence="5">
    <location>
        <begin position="385"/>
        <end position="472"/>
    </location>
</feature>
<evidence type="ECO:0000313" key="7">
    <source>
        <dbReference type="Proteomes" id="UP001374579"/>
    </source>
</evidence>
<keyword evidence="2" id="KW-1015">Disulfide bond</keyword>
<evidence type="ECO:0000256" key="2">
    <source>
        <dbReference type="ARBA" id="ARBA00023157"/>
    </source>
</evidence>
<dbReference type="Proteomes" id="UP001374579">
    <property type="component" value="Unassembled WGS sequence"/>
</dbReference>
<evidence type="ECO:0000256" key="3">
    <source>
        <dbReference type="SAM" id="Coils"/>
    </source>
</evidence>
<evidence type="ECO:0000313" key="6">
    <source>
        <dbReference type="EMBL" id="KAK7092517.1"/>
    </source>
</evidence>
<feature type="chain" id="PRO_5043024250" description="UMOD/GP2/OIT3-like D8C domain-containing protein" evidence="4">
    <location>
        <begin position="22"/>
        <end position="477"/>
    </location>
</feature>
<comment type="caution">
    <text evidence="6">The sequence shown here is derived from an EMBL/GenBank/DDBJ whole genome shotgun (WGS) entry which is preliminary data.</text>
</comment>
<dbReference type="Gene3D" id="2.60.40.10">
    <property type="entry name" value="Immunoglobulins"/>
    <property type="match status" value="1"/>
</dbReference>
<dbReference type="AlphaFoldDB" id="A0AAN9ASZ9"/>
<dbReference type="Pfam" id="PF23283">
    <property type="entry name" value="D8C_UMOD"/>
    <property type="match status" value="1"/>
</dbReference>
<keyword evidence="3" id="KW-0175">Coiled coil</keyword>
<sequence length="477" mass="53103">MLSLSLIFVLAGAFSCGMVYSFQWETQPDPVVYSCNGKQVTFPWSFKTQSQERVVDIHWIFDSEWGSQMVATMAHDNFLPTAPYGKRVRHVTNGGLLLRDVTTEDSGNLTIEVNVDTDGSFHSHQDSVFLQVGDGLMTQDHTLKASQDPVALWDNSTQRWTIRLTCGHFLFRGQPPVKVAWTNPELGTLPSSGYDNGDFYLTLRTPVAGGNYTCQVPPYLLSDVCVDDNNNSNNNKNAVIASVFVDELKARLSLVEAEQKTPRTPYETSETSCQSCKALEAADEELKKENEQLKEDLDSLKQTHEKDVDILSKSINDSRLMFEQELQSVRQAFRDELQSLWNKTEQHSLSGPCAFGSHTVLDSSQRSVDYGDGSLCDKNLAVGWYRFLLNGADAVIPTTCVAKNHCGTDAPLWLDLQGGVLPAVGTEKAARACAHWSNKCCHWESPVTVRNCGSFVVYRLTPFSHCSLAYCTEPRNN</sequence>
<name>A0AAN9ASZ9_9CAEN</name>
<evidence type="ECO:0000259" key="5">
    <source>
        <dbReference type="Pfam" id="PF23283"/>
    </source>
</evidence>
<proteinExistence type="predicted"/>
<keyword evidence="7" id="KW-1185">Reference proteome</keyword>
<reference evidence="6 7" key="1">
    <citation type="submission" date="2024-02" db="EMBL/GenBank/DDBJ databases">
        <title>Chromosome-scale genome assembly of the rough periwinkle Littorina saxatilis.</title>
        <authorList>
            <person name="De Jode A."/>
            <person name="Faria R."/>
            <person name="Formenti G."/>
            <person name="Sims Y."/>
            <person name="Smith T.P."/>
            <person name="Tracey A."/>
            <person name="Wood J.M.D."/>
            <person name="Zagrodzka Z.B."/>
            <person name="Johannesson K."/>
            <person name="Butlin R.K."/>
            <person name="Leder E.H."/>
        </authorList>
    </citation>
    <scope>NUCLEOTIDE SEQUENCE [LARGE SCALE GENOMIC DNA]</scope>
    <source>
        <strain evidence="6">Snail1</strain>
        <tissue evidence="6">Muscle</tissue>
    </source>
</reference>
<organism evidence="6 7">
    <name type="scientific">Littorina saxatilis</name>
    <dbReference type="NCBI Taxonomy" id="31220"/>
    <lineage>
        <taxon>Eukaryota</taxon>
        <taxon>Metazoa</taxon>
        <taxon>Spiralia</taxon>
        <taxon>Lophotrochozoa</taxon>
        <taxon>Mollusca</taxon>
        <taxon>Gastropoda</taxon>
        <taxon>Caenogastropoda</taxon>
        <taxon>Littorinimorpha</taxon>
        <taxon>Littorinoidea</taxon>
        <taxon>Littorinidae</taxon>
        <taxon>Littorina</taxon>
    </lineage>
</organism>
<dbReference type="EMBL" id="JBAMIC010000021">
    <property type="protein sequence ID" value="KAK7092517.1"/>
    <property type="molecule type" value="Genomic_DNA"/>
</dbReference>